<evidence type="ECO:0000313" key="2">
    <source>
        <dbReference type="EMBL" id="CAA9346601.1"/>
    </source>
</evidence>
<dbReference type="EC" id="2.7.7.3" evidence="2"/>
<dbReference type="GO" id="GO:0004595">
    <property type="term" value="F:pantetheine-phosphate adenylyltransferase activity"/>
    <property type="evidence" value="ECO:0007669"/>
    <property type="project" value="UniProtKB-EC"/>
</dbReference>
<keyword evidence="2" id="KW-0808">Transferase</keyword>
<evidence type="ECO:0000256" key="1">
    <source>
        <dbReference type="SAM" id="MobiDB-lite"/>
    </source>
</evidence>
<proteinExistence type="predicted"/>
<feature type="non-terminal residue" evidence="2">
    <location>
        <position position="166"/>
    </location>
</feature>
<feature type="compositionally biased region" description="Basic residues" evidence="1">
    <location>
        <begin position="16"/>
        <end position="33"/>
    </location>
</feature>
<sequence length="166" mass="18929">APHRHLRRQLRPDHPRARRPHAPQPHLRRPARRRGGDELGEAAAVHDGRAHRVHPPQRRRRAAGRGPHVRRAPGGVRAERGRAAHHPRPARGERLRVRVPDGAHEPPPPPRDRDGVHGAVTRLHVHQLQPGARGGAARRRRDGARPPRGRRRAARQVRTRRRRRPV</sequence>
<feature type="compositionally biased region" description="Basic and acidic residues" evidence="1">
    <location>
        <begin position="90"/>
        <end position="116"/>
    </location>
</feature>
<dbReference type="AlphaFoldDB" id="A0A6J4M1X3"/>
<keyword evidence="2" id="KW-0548">Nucleotidyltransferase</keyword>
<feature type="compositionally biased region" description="Basic residues" evidence="1">
    <location>
        <begin position="51"/>
        <end position="71"/>
    </location>
</feature>
<feature type="non-terminal residue" evidence="2">
    <location>
        <position position="1"/>
    </location>
</feature>
<name>A0A6J4M1X3_9BACT</name>
<feature type="compositionally biased region" description="Basic residues" evidence="1">
    <location>
        <begin position="136"/>
        <end position="166"/>
    </location>
</feature>
<gene>
    <name evidence="2" type="ORF">AVDCRST_MAG11-3261</name>
</gene>
<dbReference type="EMBL" id="CADCTU010000710">
    <property type="protein sequence ID" value="CAA9346601.1"/>
    <property type="molecule type" value="Genomic_DNA"/>
</dbReference>
<accession>A0A6J4M1X3</accession>
<reference evidence="2" key="1">
    <citation type="submission" date="2020-02" db="EMBL/GenBank/DDBJ databases">
        <authorList>
            <person name="Meier V. D."/>
        </authorList>
    </citation>
    <scope>NUCLEOTIDE SEQUENCE</scope>
    <source>
        <strain evidence="2">AVDCRST_MAG11</strain>
    </source>
</reference>
<protein>
    <submittedName>
        <fullName evidence="2">Phosphopantetheine adenylyltransferase</fullName>
        <ecNumber evidence="2">2.7.7.3</ecNumber>
    </submittedName>
</protein>
<organism evidence="2">
    <name type="scientific">uncultured Gemmatimonadaceae bacterium</name>
    <dbReference type="NCBI Taxonomy" id="246130"/>
    <lineage>
        <taxon>Bacteria</taxon>
        <taxon>Pseudomonadati</taxon>
        <taxon>Gemmatimonadota</taxon>
        <taxon>Gemmatimonadia</taxon>
        <taxon>Gemmatimonadales</taxon>
        <taxon>Gemmatimonadaceae</taxon>
        <taxon>environmental samples</taxon>
    </lineage>
</organism>
<feature type="region of interest" description="Disordered" evidence="1">
    <location>
        <begin position="1"/>
        <end position="166"/>
    </location>
</feature>